<accession>A0A8J3RW19</accession>
<gene>
    <name evidence="1" type="ORF">Plo01_74110</name>
</gene>
<organism evidence="1 2">
    <name type="scientific">Planobispora longispora</name>
    <dbReference type="NCBI Taxonomy" id="28887"/>
    <lineage>
        <taxon>Bacteria</taxon>
        <taxon>Bacillati</taxon>
        <taxon>Actinomycetota</taxon>
        <taxon>Actinomycetes</taxon>
        <taxon>Streptosporangiales</taxon>
        <taxon>Streptosporangiaceae</taxon>
        <taxon>Planobispora</taxon>
    </lineage>
</organism>
<dbReference type="RefSeq" id="WP_203895390.1">
    <property type="nucleotide sequence ID" value="NZ_BOOH01000067.1"/>
</dbReference>
<dbReference type="Proteomes" id="UP000616724">
    <property type="component" value="Unassembled WGS sequence"/>
</dbReference>
<comment type="caution">
    <text evidence="1">The sequence shown here is derived from an EMBL/GenBank/DDBJ whole genome shotgun (WGS) entry which is preliminary data.</text>
</comment>
<dbReference type="SUPFAM" id="SSF88723">
    <property type="entry name" value="PIN domain-like"/>
    <property type="match status" value="1"/>
</dbReference>
<keyword evidence="2" id="KW-1185">Reference proteome</keyword>
<proteinExistence type="predicted"/>
<evidence type="ECO:0008006" key="3">
    <source>
        <dbReference type="Google" id="ProtNLM"/>
    </source>
</evidence>
<name>A0A8J3RW19_9ACTN</name>
<reference evidence="1 2" key="1">
    <citation type="submission" date="2021-01" db="EMBL/GenBank/DDBJ databases">
        <title>Whole genome shotgun sequence of Planobispora longispora NBRC 13918.</title>
        <authorList>
            <person name="Komaki H."/>
            <person name="Tamura T."/>
        </authorList>
    </citation>
    <scope>NUCLEOTIDE SEQUENCE [LARGE SCALE GENOMIC DNA]</scope>
    <source>
        <strain evidence="1 2">NBRC 13918</strain>
    </source>
</reference>
<dbReference type="InterPro" id="IPR029060">
    <property type="entry name" value="PIN-like_dom_sf"/>
</dbReference>
<protein>
    <recommendedName>
        <fullName evidence="3">PIN domain-containing protein</fullName>
    </recommendedName>
</protein>
<sequence>MPADPAFVLDAMVLTEVARGDSDTIILLQQLDAEKITLIVPALAVTGAAVDVGCVDEQLATVRGVCRLNSAKFVGPATFDDSADLAQLRLEIESLGELWDVHTAVQAILHGCPILTTDYGRWKDAVLEARGALSVVEVTDLDD</sequence>
<dbReference type="EMBL" id="BOOH01000067">
    <property type="protein sequence ID" value="GIH80982.1"/>
    <property type="molecule type" value="Genomic_DNA"/>
</dbReference>
<evidence type="ECO:0000313" key="1">
    <source>
        <dbReference type="EMBL" id="GIH80982.1"/>
    </source>
</evidence>
<dbReference type="AlphaFoldDB" id="A0A8J3RW19"/>
<evidence type="ECO:0000313" key="2">
    <source>
        <dbReference type="Proteomes" id="UP000616724"/>
    </source>
</evidence>